<feature type="transmembrane region" description="Helical" evidence="7">
    <location>
        <begin position="114"/>
        <end position="135"/>
    </location>
</feature>
<accession>A0A7L7KRF5</accession>
<organism evidence="9 10">
    <name type="scientific">Candidatus Xianfuyuplasma coldseepsis</name>
    <dbReference type="NCBI Taxonomy" id="2782163"/>
    <lineage>
        <taxon>Bacteria</taxon>
        <taxon>Bacillati</taxon>
        <taxon>Mycoplasmatota</taxon>
        <taxon>Mollicutes</taxon>
        <taxon>Candidatus Izemoplasmatales</taxon>
        <taxon>Candidatus Izemoplasmataceae</taxon>
        <taxon>Candidatus Xianfuyuplasma</taxon>
    </lineage>
</organism>
<dbReference type="PANTHER" id="PTHR43266">
    <property type="entry name" value="MACROLIDE-EFFLUX PROTEIN"/>
    <property type="match status" value="1"/>
</dbReference>
<feature type="transmembrane region" description="Helical" evidence="7">
    <location>
        <begin position="271"/>
        <end position="292"/>
    </location>
</feature>
<protein>
    <submittedName>
        <fullName evidence="9">MFS transporter</fullName>
    </submittedName>
</protein>
<keyword evidence="6 7" id="KW-0472">Membrane</keyword>
<reference evidence="9 10" key="1">
    <citation type="submission" date="2020-02" db="EMBL/GenBank/DDBJ databases">
        <authorList>
            <person name="Zheng R.K."/>
            <person name="Sun C.M."/>
        </authorList>
    </citation>
    <scope>NUCLEOTIDE SEQUENCE [LARGE SCALE GENOMIC DNA]</scope>
    <source>
        <strain evidence="10">zrk13</strain>
    </source>
</reference>
<evidence type="ECO:0000256" key="3">
    <source>
        <dbReference type="ARBA" id="ARBA00022475"/>
    </source>
</evidence>
<dbReference type="GO" id="GO:0005886">
    <property type="term" value="C:plasma membrane"/>
    <property type="evidence" value="ECO:0007669"/>
    <property type="project" value="UniProtKB-SubCell"/>
</dbReference>
<dbReference type="SUPFAM" id="SSF103473">
    <property type="entry name" value="MFS general substrate transporter"/>
    <property type="match status" value="1"/>
</dbReference>
<dbReference type="Proteomes" id="UP000514720">
    <property type="component" value="Chromosome"/>
</dbReference>
<dbReference type="PROSITE" id="PS50850">
    <property type="entry name" value="MFS"/>
    <property type="match status" value="1"/>
</dbReference>
<evidence type="ECO:0000313" key="9">
    <source>
        <dbReference type="EMBL" id="QMS85287.1"/>
    </source>
</evidence>
<feature type="transmembrane region" description="Helical" evidence="7">
    <location>
        <begin position="328"/>
        <end position="348"/>
    </location>
</feature>
<dbReference type="KEGG" id="xcl:G4Z02_05825"/>
<feature type="transmembrane region" description="Helical" evidence="7">
    <location>
        <begin position="156"/>
        <end position="177"/>
    </location>
</feature>
<dbReference type="CDD" id="cd06173">
    <property type="entry name" value="MFS_MefA_like"/>
    <property type="match status" value="1"/>
</dbReference>
<dbReference type="InterPro" id="IPR020846">
    <property type="entry name" value="MFS_dom"/>
</dbReference>
<dbReference type="EMBL" id="CP048914">
    <property type="protein sequence ID" value="QMS85287.1"/>
    <property type="molecule type" value="Genomic_DNA"/>
</dbReference>
<evidence type="ECO:0000259" key="8">
    <source>
        <dbReference type="PROSITE" id="PS50850"/>
    </source>
</evidence>
<keyword evidence="5 7" id="KW-1133">Transmembrane helix</keyword>
<dbReference type="AlphaFoldDB" id="A0A7L7KRF5"/>
<keyword evidence="10" id="KW-1185">Reference proteome</keyword>
<dbReference type="PRINTS" id="PR01988">
    <property type="entry name" value="EXPORTERBACE"/>
</dbReference>
<evidence type="ECO:0000256" key="2">
    <source>
        <dbReference type="ARBA" id="ARBA00022448"/>
    </source>
</evidence>
<evidence type="ECO:0000313" key="10">
    <source>
        <dbReference type="Proteomes" id="UP000514720"/>
    </source>
</evidence>
<dbReference type="RefSeq" id="WP_258877078.1">
    <property type="nucleotide sequence ID" value="NZ_CP048914.1"/>
</dbReference>
<evidence type="ECO:0000256" key="6">
    <source>
        <dbReference type="ARBA" id="ARBA00023136"/>
    </source>
</evidence>
<proteinExistence type="predicted"/>
<evidence type="ECO:0000256" key="4">
    <source>
        <dbReference type="ARBA" id="ARBA00022692"/>
    </source>
</evidence>
<dbReference type="Gene3D" id="1.20.1250.20">
    <property type="entry name" value="MFS general substrate transporter like domains"/>
    <property type="match status" value="1"/>
</dbReference>
<feature type="domain" description="Major facilitator superfamily (MFS) profile" evidence="8">
    <location>
        <begin position="1"/>
        <end position="205"/>
    </location>
</feature>
<dbReference type="InterPro" id="IPR036259">
    <property type="entry name" value="MFS_trans_sf"/>
</dbReference>
<name>A0A7L7KRF5_9MOLU</name>
<dbReference type="GO" id="GO:0022857">
    <property type="term" value="F:transmembrane transporter activity"/>
    <property type="evidence" value="ECO:0007669"/>
    <property type="project" value="InterPro"/>
</dbReference>
<feature type="transmembrane region" description="Helical" evidence="7">
    <location>
        <begin position="233"/>
        <end position="259"/>
    </location>
</feature>
<comment type="subcellular location">
    <subcellularLocation>
        <location evidence="1">Cell membrane</location>
        <topology evidence="1">Multi-pass membrane protein</topology>
    </subcellularLocation>
</comment>
<dbReference type="PANTHER" id="PTHR43266:SF9">
    <property type="entry name" value="PERMEASE, MAJOR FACILITATOR SUPERFAMILY-RELATED"/>
    <property type="match status" value="1"/>
</dbReference>
<sequence length="440" mass="47908">MKELFRNKNFTLLFLGNFVSELGNVLFGFVAGLYVQDLAIKSGGEILGVPSGMMLGTFMALGAIIRVALTPIAGVLVDRWNKVKIIYLTDYLRGIMFVVVGYVFFIGVPNDTAMIILLGITVISGVVSAFFGPAISSITPEIVGLEKVQTAQGANSIIQSSTMIVGVLLGAAAYGLFDFHTALLLNGLSFIISGFSEMFIKALYKEDVIIDKHESVLAGFKIGLSYLRTKTGLLTMMVFSLFLNFAFSPLFSVGIPYFFRTELTRSEWDIAWVNITFGVSMMISGVVVGSMVFRSIKKVIRQNLVLLSSSFIFMTIIITLLTQSLINYPIFYILMIIGNIGMATFMMATNVPLNTALIKAIDQEYRGRVFGVISSISGGAVPIAIFLGGVIVSYTSVSVLAMVCSVLLLVPTIGFITNDKITHLFDSLDQGHNHVELIQD</sequence>
<gene>
    <name evidence="9" type="ORF">G4Z02_05825</name>
</gene>
<keyword evidence="2" id="KW-0813">Transport</keyword>
<feature type="transmembrane region" description="Helical" evidence="7">
    <location>
        <begin position="397"/>
        <end position="416"/>
    </location>
</feature>
<feature type="transmembrane region" description="Helical" evidence="7">
    <location>
        <begin position="90"/>
        <end position="108"/>
    </location>
</feature>
<dbReference type="Pfam" id="PF07690">
    <property type="entry name" value="MFS_1"/>
    <property type="match status" value="1"/>
</dbReference>
<evidence type="ECO:0000256" key="1">
    <source>
        <dbReference type="ARBA" id="ARBA00004651"/>
    </source>
</evidence>
<keyword evidence="3" id="KW-1003">Cell membrane</keyword>
<evidence type="ECO:0000256" key="7">
    <source>
        <dbReference type="SAM" id="Phobius"/>
    </source>
</evidence>
<dbReference type="InterPro" id="IPR022324">
    <property type="entry name" value="Bacilysin_exporter_BacE_put"/>
</dbReference>
<feature type="transmembrane region" description="Helical" evidence="7">
    <location>
        <begin position="183"/>
        <end position="204"/>
    </location>
</feature>
<feature type="transmembrane region" description="Helical" evidence="7">
    <location>
        <begin position="55"/>
        <end position="78"/>
    </location>
</feature>
<feature type="transmembrane region" description="Helical" evidence="7">
    <location>
        <begin position="304"/>
        <end position="322"/>
    </location>
</feature>
<dbReference type="InterPro" id="IPR011701">
    <property type="entry name" value="MFS"/>
</dbReference>
<feature type="transmembrane region" description="Helical" evidence="7">
    <location>
        <begin position="369"/>
        <end position="391"/>
    </location>
</feature>
<keyword evidence="4 7" id="KW-0812">Transmembrane</keyword>
<evidence type="ECO:0000256" key="5">
    <source>
        <dbReference type="ARBA" id="ARBA00022989"/>
    </source>
</evidence>
<feature type="transmembrane region" description="Helical" evidence="7">
    <location>
        <begin position="12"/>
        <end position="35"/>
    </location>
</feature>